<gene>
    <name evidence="4" type="ORF">FNV43_RR08205</name>
</gene>
<organism evidence="4 5">
    <name type="scientific">Rhamnella rubrinervis</name>
    <dbReference type="NCBI Taxonomy" id="2594499"/>
    <lineage>
        <taxon>Eukaryota</taxon>
        <taxon>Viridiplantae</taxon>
        <taxon>Streptophyta</taxon>
        <taxon>Embryophyta</taxon>
        <taxon>Tracheophyta</taxon>
        <taxon>Spermatophyta</taxon>
        <taxon>Magnoliopsida</taxon>
        <taxon>eudicotyledons</taxon>
        <taxon>Gunneridae</taxon>
        <taxon>Pentapetalae</taxon>
        <taxon>rosids</taxon>
        <taxon>fabids</taxon>
        <taxon>Rosales</taxon>
        <taxon>Rhamnaceae</taxon>
        <taxon>rhamnoid group</taxon>
        <taxon>Rhamneae</taxon>
        <taxon>Rhamnella</taxon>
    </lineage>
</organism>
<reference evidence="4" key="1">
    <citation type="submission" date="2020-03" db="EMBL/GenBank/DDBJ databases">
        <title>A high-quality chromosome-level genome assembly of a woody plant with both climbing and erect habits, Rhamnella rubrinervis.</title>
        <authorList>
            <person name="Lu Z."/>
            <person name="Yang Y."/>
            <person name="Zhu X."/>
            <person name="Sun Y."/>
        </authorList>
    </citation>
    <scope>NUCLEOTIDE SEQUENCE</scope>
    <source>
        <strain evidence="4">BYM</strain>
        <tissue evidence="4">Leaf</tissue>
    </source>
</reference>
<feature type="signal peptide" evidence="3">
    <location>
        <begin position="1"/>
        <end position="23"/>
    </location>
</feature>
<evidence type="ECO:0000313" key="5">
    <source>
        <dbReference type="Proteomes" id="UP000796880"/>
    </source>
</evidence>
<dbReference type="PANTHER" id="PTHR31614:SF2">
    <property type="entry name" value="F28N24.16 PROTEIN"/>
    <property type="match status" value="1"/>
</dbReference>
<name>A0A8K0MNF6_9ROSA</name>
<proteinExistence type="inferred from homology"/>
<dbReference type="InterPro" id="IPR006040">
    <property type="entry name" value="Allergen_Ole_e_I_CS"/>
</dbReference>
<dbReference type="PROSITE" id="PS00925">
    <property type="entry name" value="OLEEI"/>
    <property type="match status" value="1"/>
</dbReference>
<keyword evidence="2" id="KW-1015">Disulfide bond</keyword>
<accession>A0A8K0MNF6</accession>
<evidence type="ECO:0000313" key="4">
    <source>
        <dbReference type="EMBL" id="KAF3452108.1"/>
    </source>
</evidence>
<dbReference type="Proteomes" id="UP000796880">
    <property type="component" value="Unassembled WGS sequence"/>
</dbReference>
<keyword evidence="5" id="KW-1185">Reference proteome</keyword>
<keyword evidence="3" id="KW-0732">Signal</keyword>
<dbReference type="AlphaFoldDB" id="A0A8K0MNF6"/>
<dbReference type="OrthoDB" id="1888725at2759"/>
<dbReference type="EMBL" id="VOIH02000003">
    <property type="protein sequence ID" value="KAF3452108.1"/>
    <property type="molecule type" value="Genomic_DNA"/>
</dbReference>
<evidence type="ECO:0008006" key="6">
    <source>
        <dbReference type="Google" id="ProtNLM"/>
    </source>
</evidence>
<sequence length="165" mass="18224">MEKSVIIFASALCFLSLLGSAYSEAKLYVEGRVYCDTCRSQFVTRVSENIKGAKVRLECREGEGGSVTYSKEAETDESGAYRIPVEGEHEEEICEVVLVKSSRPDCSEIHKEANHDMNARISLTSHNGISSPVRQANPLGFLRKEKLPICTEVLRELGITPQGIV</sequence>
<comment type="caution">
    <text evidence="4">The sequence shown here is derived from an EMBL/GenBank/DDBJ whole genome shotgun (WGS) entry which is preliminary data.</text>
</comment>
<feature type="chain" id="PRO_5035418958" description="Olee1-like protein" evidence="3">
    <location>
        <begin position="24"/>
        <end position="165"/>
    </location>
</feature>
<evidence type="ECO:0000256" key="3">
    <source>
        <dbReference type="SAM" id="SignalP"/>
    </source>
</evidence>
<evidence type="ECO:0000256" key="1">
    <source>
        <dbReference type="ARBA" id="ARBA00010049"/>
    </source>
</evidence>
<dbReference type="Pfam" id="PF01190">
    <property type="entry name" value="Pollen_Ole_e_1"/>
    <property type="match status" value="1"/>
</dbReference>
<evidence type="ECO:0000256" key="2">
    <source>
        <dbReference type="ARBA" id="ARBA00023157"/>
    </source>
</evidence>
<comment type="similarity">
    <text evidence="1">Belongs to the Ole e I family.</text>
</comment>
<dbReference type="GO" id="GO:0005615">
    <property type="term" value="C:extracellular space"/>
    <property type="evidence" value="ECO:0007669"/>
    <property type="project" value="InterPro"/>
</dbReference>
<dbReference type="PANTHER" id="PTHR31614">
    <property type="entry name" value="PROTEIN DOWNSTREAM OF FLC-RELATED"/>
    <property type="match status" value="1"/>
</dbReference>
<protein>
    <recommendedName>
        <fullName evidence="6">Olee1-like protein</fullName>
    </recommendedName>
</protein>
<dbReference type="InterPro" id="IPR006041">
    <property type="entry name" value="Pollen_Ole_e1_allergen"/>
</dbReference>